<dbReference type="GO" id="GO:0003697">
    <property type="term" value="F:single-stranded DNA binding"/>
    <property type="evidence" value="ECO:0007669"/>
    <property type="project" value="InterPro"/>
</dbReference>
<dbReference type="GO" id="GO:0006260">
    <property type="term" value="P:DNA replication"/>
    <property type="evidence" value="ECO:0007669"/>
    <property type="project" value="InterPro"/>
</dbReference>
<dbReference type="PIRSF" id="PIRSF002070">
    <property type="entry name" value="SSB"/>
    <property type="match status" value="1"/>
</dbReference>
<organism evidence="6">
    <name type="scientific">uncultured Caudovirales phage</name>
    <dbReference type="NCBI Taxonomy" id="2100421"/>
    <lineage>
        <taxon>Viruses</taxon>
        <taxon>Duplodnaviria</taxon>
        <taxon>Heunggongvirae</taxon>
        <taxon>Uroviricota</taxon>
        <taxon>Caudoviricetes</taxon>
        <taxon>Peduoviridae</taxon>
        <taxon>Maltschvirus</taxon>
        <taxon>Maltschvirus maltsch</taxon>
    </lineage>
</organism>
<dbReference type="InterPro" id="IPR011344">
    <property type="entry name" value="ssDNA-bd"/>
</dbReference>
<dbReference type="SUPFAM" id="SSF50249">
    <property type="entry name" value="Nucleic acid-binding proteins"/>
    <property type="match status" value="1"/>
</dbReference>
<dbReference type="Gene3D" id="2.40.50.140">
    <property type="entry name" value="Nucleic acid-binding proteins"/>
    <property type="match status" value="1"/>
</dbReference>
<gene>
    <name evidence="5" type="ORF">UFOVP1131_30</name>
    <name evidence="6" type="ORF">UFOVP1245_32</name>
    <name evidence="7" type="ORF">UFOVP1582_22</name>
    <name evidence="4" type="ORF">UFOVP966_44</name>
</gene>
<feature type="region of interest" description="Disordered" evidence="3">
    <location>
        <begin position="104"/>
        <end position="130"/>
    </location>
</feature>
<dbReference type="EMBL" id="LR797071">
    <property type="protein sequence ID" value="CAB4184755.1"/>
    <property type="molecule type" value="Genomic_DNA"/>
</dbReference>
<dbReference type="CDD" id="cd04496">
    <property type="entry name" value="SSB_OBF"/>
    <property type="match status" value="1"/>
</dbReference>
<evidence type="ECO:0000256" key="2">
    <source>
        <dbReference type="PIRNR" id="PIRNR002070"/>
    </source>
</evidence>
<evidence type="ECO:0000256" key="3">
    <source>
        <dbReference type="SAM" id="MobiDB-lite"/>
    </source>
</evidence>
<dbReference type="InterPro" id="IPR012340">
    <property type="entry name" value="NA-bd_OB-fold"/>
</dbReference>
<dbReference type="PANTHER" id="PTHR10302:SF0">
    <property type="entry name" value="SINGLE-STRANDED DNA-BINDING PROTEIN, MITOCHONDRIAL"/>
    <property type="match status" value="1"/>
</dbReference>
<accession>A0A6J5R9U9</accession>
<dbReference type="Pfam" id="PF00436">
    <property type="entry name" value="SSB"/>
    <property type="match status" value="1"/>
</dbReference>
<feature type="compositionally biased region" description="Polar residues" evidence="3">
    <location>
        <begin position="113"/>
        <end position="130"/>
    </location>
</feature>
<evidence type="ECO:0000313" key="6">
    <source>
        <dbReference type="EMBL" id="CAB4192532.1"/>
    </source>
</evidence>
<protein>
    <recommendedName>
        <fullName evidence="2">Single-stranded DNA-binding protein</fullName>
    </recommendedName>
</protein>
<dbReference type="NCBIfam" id="TIGR00621">
    <property type="entry name" value="ssb"/>
    <property type="match status" value="1"/>
</dbReference>
<dbReference type="EMBL" id="LR797185">
    <property type="protein sequence ID" value="CAB4192532.1"/>
    <property type="molecule type" value="Genomic_DNA"/>
</dbReference>
<dbReference type="EMBL" id="LR798428">
    <property type="protein sequence ID" value="CAB5231084.1"/>
    <property type="molecule type" value="Genomic_DNA"/>
</dbReference>
<evidence type="ECO:0000313" key="5">
    <source>
        <dbReference type="EMBL" id="CAB4184755.1"/>
    </source>
</evidence>
<dbReference type="EMBL" id="LR796919">
    <property type="protein sequence ID" value="CAB4174427.1"/>
    <property type="molecule type" value="Genomic_DNA"/>
</dbReference>
<dbReference type="GO" id="GO:0009295">
    <property type="term" value="C:nucleoid"/>
    <property type="evidence" value="ECO:0007669"/>
    <property type="project" value="TreeGrafter"/>
</dbReference>
<proteinExistence type="predicted"/>
<sequence length="130" mass="14361">MIKVQLIGYVGARPVVRATQKGRPVANFNVAVHGGKDANGEEKSTWYPVTCWDGRAELADKIVQKGDLIWIEGTPEISSWSDKNDVEHTEISITAKYIQVLSRSKKQSESDGPASSSRADMQQSLEELPF</sequence>
<dbReference type="PANTHER" id="PTHR10302">
    <property type="entry name" value="SINGLE-STRANDED DNA-BINDING PROTEIN"/>
    <property type="match status" value="1"/>
</dbReference>
<dbReference type="InterPro" id="IPR000424">
    <property type="entry name" value="Primosome_PriB/ssb"/>
</dbReference>
<name>A0A6J5R9U9_9CAUD</name>
<reference evidence="6" key="1">
    <citation type="submission" date="2020-05" db="EMBL/GenBank/DDBJ databases">
        <authorList>
            <person name="Chiriac C."/>
            <person name="Salcher M."/>
            <person name="Ghai R."/>
            <person name="Kavagutti S V."/>
        </authorList>
    </citation>
    <scope>NUCLEOTIDE SEQUENCE</scope>
</reference>
<dbReference type="PROSITE" id="PS50935">
    <property type="entry name" value="SSB"/>
    <property type="match status" value="1"/>
</dbReference>
<evidence type="ECO:0000313" key="7">
    <source>
        <dbReference type="EMBL" id="CAB5231084.1"/>
    </source>
</evidence>
<evidence type="ECO:0000313" key="4">
    <source>
        <dbReference type="EMBL" id="CAB4174427.1"/>
    </source>
</evidence>
<evidence type="ECO:0000256" key="1">
    <source>
        <dbReference type="ARBA" id="ARBA00023125"/>
    </source>
</evidence>
<keyword evidence="1 2" id="KW-0238">DNA-binding</keyword>